<feature type="region of interest" description="Disordered" evidence="1">
    <location>
        <begin position="11"/>
        <end position="46"/>
    </location>
</feature>
<proteinExistence type="predicted"/>
<organism evidence="2 3">
    <name type="scientific">Ilumatobacter fluminis</name>
    <dbReference type="NCBI Taxonomy" id="467091"/>
    <lineage>
        <taxon>Bacteria</taxon>
        <taxon>Bacillati</taxon>
        <taxon>Actinomycetota</taxon>
        <taxon>Acidimicrobiia</taxon>
        <taxon>Acidimicrobiales</taxon>
        <taxon>Ilumatobacteraceae</taxon>
        <taxon>Ilumatobacter</taxon>
    </lineage>
</organism>
<gene>
    <name evidence="2" type="ORF">BDK89_2076</name>
</gene>
<name>A0A4R7HZE2_9ACTN</name>
<protein>
    <submittedName>
        <fullName evidence="2">Uncharacterized protein</fullName>
    </submittedName>
</protein>
<evidence type="ECO:0000313" key="2">
    <source>
        <dbReference type="EMBL" id="TDT16485.1"/>
    </source>
</evidence>
<dbReference type="Proteomes" id="UP000294558">
    <property type="component" value="Unassembled WGS sequence"/>
</dbReference>
<evidence type="ECO:0000313" key="3">
    <source>
        <dbReference type="Proteomes" id="UP000294558"/>
    </source>
</evidence>
<evidence type="ECO:0000256" key="1">
    <source>
        <dbReference type="SAM" id="MobiDB-lite"/>
    </source>
</evidence>
<dbReference type="RefSeq" id="WP_166657506.1">
    <property type="nucleotide sequence ID" value="NZ_SOAU01000001.1"/>
</dbReference>
<accession>A0A4R7HZE2</accession>
<sequence>MNAYIDFACRGTANNPGPPATEPGAVVPTSDSASSHDALVPTSDGA</sequence>
<dbReference type="EMBL" id="SOAU01000001">
    <property type="protein sequence ID" value="TDT16485.1"/>
    <property type="molecule type" value="Genomic_DNA"/>
</dbReference>
<reference evidence="2 3" key="1">
    <citation type="submission" date="2019-03" db="EMBL/GenBank/DDBJ databases">
        <title>Sequencing the genomes of 1000 actinobacteria strains.</title>
        <authorList>
            <person name="Klenk H.-P."/>
        </authorList>
    </citation>
    <scope>NUCLEOTIDE SEQUENCE [LARGE SCALE GENOMIC DNA]</scope>
    <source>
        <strain evidence="2 3">DSM 18936</strain>
    </source>
</reference>
<keyword evidence="3" id="KW-1185">Reference proteome</keyword>
<dbReference type="AlphaFoldDB" id="A0A4R7HZE2"/>
<comment type="caution">
    <text evidence="2">The sequence shown here is derived from an EMBL/GenBank/DDBJ whole genome shotgun (WGS) entry which is preliminary data.</text>
</comment>